<dbReference type="RefSeq" id="XP_060459195.1">
    <property type="nucleotide sequence ID" value="XM_060602841.1"/>
</dbReference>
<accession>A0AA48QY29</accession>
<dbReference type="AlphaFoldDB" id="A0AA48QY29"/>
<sequence length="585" mass="62835">MSHARRACSVASRFARTPLLRAVAPAPVFTSCSQWRTLVTDAGSSTPKFGLRESGPFVEYAKSANAAEAGPSAPKIDSVDAWKKAGVPQAVIDRLLAVYPECVAPTPAQLAFLLGVQKGGVDIFLRDYMGRGKTFALVLAALSIVQQKGRVVMMLPTPHLVRQVADLLSALGDVSVGTVSNEGETELNARVVLGTPRAFLSLAGKKRNMSLGDRLRGVTHVFVDEIDSQIGSLPHARMTKNQLERHPSRKHTPAVADALDSLFGIRQTDGYTDFSRRKSITSVFSSATLDNNTRRHIYGRGWVRPKGGAAAKQILDLDFSAAATPRQVALRETMAQIAAREGAVSAQPIQRKPKHYAFSVSPEGKLSALDLARPGESGFMPPVVDEKGREIDLDTLPLRKSANKPRPGLPVTLLEGMAFLHATVPPPSGTYSLAVLPDGASVAGATAELAALGLNVIPLVPEVLEGGVEPPPAEAPHIMLLTTRAAVPGLHLPHLHSIYLLNGLDVSKLSKSAKMAGGREGQSLVYSIITGRLGRMATEVGDPQNPQRVVSIVQHDSYEEWALRHMFGEMYTKWQFALSQWPGEV</sequence>
<keyword evidence="3" id="KW-1185">Reference proteome</keyword>
<dbReference type="InterPro" id="IPR027417">
    <property type="entry name" value="P-loop_NTPase"/>
</dbReference>
<proteinExistence type="predicted"/>
<dbReference type="InterPro" id="IPR014001">
    <property type="entry name" value="Helicase_ATP-bd"/>
</dbReference>
<gene>
    <name evidence="2" type="ORF">CcaverHIS019_0603890</name>
</gene>
<dbReference type="Pfam" id="PF00270">
    <property type="entry name" value="DEAD"/>
    <property type="match status" value="1"/>
</dbReference>
<dbReference type="GeneID" id="85497800"/>
<feature type="domain" description="Helicase ATP-binding" evidence="1">
    <location>
        <begin position="114"/>
        <end position="295"/>
    </location>
</feature>
<dbReference type="GO" id="GO:0005524">
    <property type="term" value="F:ATP binding"/>
    <property type="evidence" value="ECO:0007669"/>
    <property type="project" value="InterPro"/>
</dbReference>
<dbReference type="Gene3D" id="3.40.50.300">
    <property type="entry name" value="P-loop containing nucleotide triphosphate hydrolases"/>
    <property type="match status" value="1"/>
</dbReference>
<evidence type="ECO:0000313" key="3">
    <source>
        <dbReference type="Proteomes" id="UP001233271"/>
    </source>
</evidence>
<dbReference type="SMART" id="SM00487">
    <property type="entry name" value="DEXDc"/>
    <property type="match status" value="1"/>
</dbReference>
<dbReference type="KEGG" id="ccac:CcaHIS019_0603890"/>
<organism evidence="2 3">
    <name type="scientific">Cutaneotrichosporon cavernicola</name>
    <dbReference type="NCBI Taxonomy" id="279322"/>
    <lineage>
        <taxon>Eukaryota</taxon>
        <taxon>Fungi</taxon>
        <taxon>Dikarya</taxon>
        <taxon>Basidiomycota</taxon>
        <taxon>Agaricomycotina</taxon>
        <taxon>Tremellomycetes</taxon>
        <taxon>Trichosporonales</taxon>
        <taxon>Trichosporonaceae</taxon>
        <taxon>Cutaneotrichosporon</taxon>
    </lineage>
</organism>
<dbReference type="GO" id="GO:0003676">
    <property type="term" value="F:nucleic acid binding"/>
    <property type="evidence" value="ECO:0007669"/>
    <property type="project" value="InterPro"/>
</dbReference>
<dbReference type="SUPFAM" id="SSF52540">
    <property type="entry name" value="P-loop containing nucleoside triphosphate hydrolases"/>
    <property type="match status" value="1"/>
</dbReference>
<dbReference type="EMBL" id="AP028217">
    <property type="protein sequence ID" value="BEI93930.1"/>
    <property type="molecule type" value="Genomic_DNA"/>
</dbReference>
<dbReference type="InterPro" id="IPR011545">
    <property type="entry name" value="DEAD/DEAH_box_helicase_dom"/>
</dbReference>
<evidence type="ECO:0000259" key="1">
    <source>
        <dbReference type="PROSITE" id="PS51192"/>
    </source>
</evidence>
<dbReference type="PROSITE" id="PS51192">
    <property type="entry name" value="HELICASE_ATP_BIND_1"/>
    <property type="match status" value="1"/>
</dbReference>
<evidence type="ECO:0000313" key="2">
    <source>
        <dbReference type="EMBL" id="BEI93930.1"/>
    </source>
</evidence>
<dbReference type="PROSITE" id="PS51257">
    <property type="entry name" value="PROKAR_LIPOPROTEIN"/>
    <property type="match status" value="1"/>
</dbReference>
<reference evidence="2" key="1">
    <citation type="journal article" date="2023" name="BMC Genomics">
        <title>Chromosome-level genome assemblies of Cutaneotrichosporon spp. (Trichosporonales, Basidiomycota) reveal imbalanced evolution between nucleotide sequences and chromosome synteny.</title>
        <authorList>
            <person name="Kobayashi Y."/>
            <person name="Kayamori A."/>
            <person name="Aoki K."/>
            <person name="Shiwa Y."/>
            <person name="Matsutani M."/>
            <person name="Fujita N."/>
            <person name="Sugita T."/>
            <person name="Iwasaki W."/>
            <person name="Tanaka N."/>
            <person name="Takashima M."/>
        </authorList>
    </citation>
    <scope>NUCLEOTIDE SEQUENCE</scope>
    <source>
        <strain evidence="2">HIS019</strain>
    </source>
</reference>
<name>A0AA48QY29_9TREE</name>
<protein>
    <recommendedName>
        <fullName evidence="1">Helicase ATP-binding domain-containing protein</fullName>
    </recommendedName>
</protein>
<dbReference type="Proteomes" id="UP001233271">
    <property type="component" value="Chromosome 6"/>
</dbReference>